<name>A0A927MRR2_9ACTN</name>
<keyword evidence="3" id="KW-0472">Membrane</keyword>
<feature type="region of interest" description="Disordered" evidence="2">
    <location>
        <begin position="103"/>
        <end position="127"/>
    </location>
</feature>
<keyword evidence="3" id="KW-1133">Transmembrane helix</keyword>
<keyword evidence="7" id="KW-1185">Reference proteome</keyword>
<dbReference type="Pfam" id="PF26571">
    <property type="entry name" value="VldE"/>
    <property type="match status" value="1"/>
</dbReference>
<reference evidence="6" key="1">
    <citation type="submission" date="2020-10" db="EMBL/GenBank/DDBJ databases">
        <title>Sequencing the genomes of 1000 actinobacteria strains.</title>
        <authorList>
            <person name="Klenk H.-P."/>
        </authorList>
    </citation>
    <scope>NUCLEOTIDE SEQUENCE</scope>
    <source>
        <strain evidence="6">DSM 45354</strain>
    </source>
</reference>
<feature type="domain" description="ARB-07466-like C-terminal" evidence="5">
    <location>
        <begin position="278"/>
        <end position="387"/>
    </location>
</feature>
<dbReference type="SUPFAM" id="SSF51261">
    <property type="entry name" value="Duplicated hybrid motif"/>
    <property type="match status" value="1"/>
</dbReference>
<evidence type="ECO:0000259" key="4">
    <source>
        <dbReference type="Pfam" id="PF01551"/>
    </source>
</evidence>
<proteinExistence type="predicted"/>
<keyword evidence="1" id="KW-0732">Signal</keyword>
<dbReference type="RefSeq" id="WP_192749516.1">
    <property type="nucleotide sequence ID" value="NZ_BAABJL010000133.1"/>
</dbReference>
<dbReference type="GO" id="GO:0004222">
    <property type="term" value="F:metalloendopeptidase activity"/>
    <property type="evidence" value="ECO:0007669"/>
    <property type="project" value="TreeGrafter"/>
</dbReference>
<dbReference type="CDD" id="cd12797">
    <property type="entry name" value="M23_peptidase"/>
    <property type="match status" value="1"/>
</dbReference>
<evidence type="ECO:0000256" key="3">
    <source>
        <dbReference type="SAM" id="Phobius"/>
    </source>
</evidence>
<dbReference type="PANTHER" id="PTHR21666">
    <property type="entry name" value="PEPTIDASE-RELATED"/>
    <property type="match status" value="1"/>
</dbReference>
<evidence type="ECO:0000256" key="1">
    <source>
        <dbReference type="ARBA" id="ARBA00022729"/>
    </source>
</evidence>
<evidence type="ECO:0000256" key="2">
    <source>
        <dbReference type="SAM" id="MobiDB-lite"/>
    </source>
</evidence>
<evidence type="ECO:0000313" key="6">
    <source>
        <dbReference type="EMBL" id="MBE1605126.1"/>
    </source>
</evidence>
<dbReference type="Pfam" id="PF01551">
    <property type="entry name" value="Peptidase_M23"/>
    <property type="match status" value="1"/>
</dbReference>
<keyword evidence="3" id="KW-0812">Transmembrane</keyword>
<dbReference type="InterPro" id="IPR050570">
    <property type="entry name" value="Cell_wall_metabolism_enzyme"/>
</dbReference>
<feature type="transmembrane region" description="Helical" evidence="3">
    <location>
        <begin position="50"/>
        <end position="78"/>
    </location>
</feature>
<evidence type="ECO:0000313" key="7">
    <source>
        <dbReference type="Proteomes" id="UP000638648"/>
    </source>
</evidence>
<feature type="domain" description="M23ase beta-sheet core" evidence="4">
    <location>
        <begin position="438"/>
        <end position="532"/>
    </location>
</feature>
<evidence type="ECO:0008006" key="8">
    <source>
        <dbReference type="Google" id="ProtNLM"/>
    </source>
</evidence>
<dbReference type="InterPro" id="IPR011055">
    <property type="entry name" value="Dup_hybrid_motif"/>
</dbReference>
<dbReference type="Gene3D" id="2.70.70.10">
    <property type="entry name" value="Glucose Permease (Domain IIA)"/>
    <property type="match status" value="1"/>
</dbReference>
<gene>
    <name evidence="6" type="ORF">HEB94_001974</name>
</gene>
<organism evidence="6 7">
    <name type="scientific">Actinopolymorpha pittospori</name>
    <dbReference type="NCBI Taxonomy" id="648752"/>
    <lineage>
        <taxon>Bacteria</taxon>
        <taxon>Bacillati</taxon>
        <taxon>Actinomycetota</taxon>
        <taxon>Actinomycetes</taxon>
        <taxon>Propionibacteriales</taxon>
        <taxon>Actinopolymorphaceae</taxon>
        <taxon>Actinopolymorpha</taxon>
    </lineage>
</organism>
<dbReference type="InterPro" id="IPR016047">
    <property type="entry name" value="M23ase_b-sheet_dom"/>
</dbReference>
<evidence type="ECO:0000259" key="5">
    <source>
        <dbReference type="Pfam" id="PF26571"/>
    </source>
</evidence>
<dbReference type="InterPro" id="IPR058593">
    <property type="entry name" value="ARB_07466-like_C"/>
</dbReference>
<feature type="compositionally biased region" description="Low complexity" evidence="2">
    <location>
        <begin position="103"/>
        <end position="120"/>
    </location>
</feature>
<dbReference type="EMBL" id="JADBEM010000001">
    <property type="protein sequence ID" value="MBE1605126.1"/>
    <property type="molecule type" value="Genomic_DNA"/>
</dbReference>
<sequence>MAAPVVVAAKAAGQKIARAAAKRLGRRAADSAVRRGTGGRVGGTPTRRNLYVALGLAVLVFPLVLVGLVAAASVALFAPLGAGNGQAEATVLCGPSGLVANAASADGPAAAPDEAPPSRAGVTAEELDEEQVDNAKTIIMMGKRAQVPEYGWVVALATAMQESTLHNLDYGDRDSLGLFQQREPWGSAEERQNPEISSTMFYTGGRGGQNGLLDIPGWENMSVTEAAQAVQISAFPSAYADDEPLARELVSLYGGVDGGTCGYPPGTICPPTPWPQTEEPLTPDAVKVMRCTYQQFSQFTTIYGIGDRPAGGDGDHANGRAVDMMLPFDDYRSQPAKAFGWQVANWVRANHARLGVHYVIFDKKIWNIDRDGEGWRDYTHYGGCTSDTCLHYDHIHVSVFGNAATLPETGSWVLPVSPGTYTLTARFGSCGGRWENCHTGLDFAAPQGTPARAAAAGRVVFAARSGSYGNLVKIDHGNGIVTYYAHLRSFSRNVLNATVIPGQMIGEVGQTGNTTGPHLHFEVRRRGEPVDPEVWLSDHGVPP</sequence>
<dbReference type="Proteomes" id="UP000638648">
    <property type="component" value="Unassembled WGS sequence"/>
</dbReference>
<accession>A0A927MRR2</accession>
<comment type="caution">
    <text evidence="6">The sequence shown here is derived from an EMBL/GenBank/DDBJ whole genome shotgun (WGS) entry which is preliminary data.</text>
</comment>
<dbReference type="PANTHER" id="PTHR21666:SF289">
    <property type="entry name" value="L-ALA--D-GLU ENDOPEPTIDASE"/>
    <property type="match status" value="1"/>
</dbReference>
<dbReference type="AlphaFoldDB" id="A0A927MRR2"/>
<protein>
    <recommendedName>
        <fullName evidence="8">Peptidase family M23</fullName>
    </recommendedName>
</protein>